<evidence type="ECO:0008006" key="3">
    <source>
        <dbReference type="Google" id="ProtNLM"/>
    </source>
</evidence>
<gene>
    <name evidence="1" type="ORF">ERS370000_02650</name>
</gene>
<accession>A0AAD2QDB7</accession>
<dbReference type="AntiFam" id="ANF00142">
    <property type="entry name" value="Shadow ORF (opposite yadG)"/>
</dbReference>
<protein>
    <recommendedName>
        <fullName evidence="3">NAD-specific glutamate dehydrogenase</fullName>
    </recommendedName>
</protein>
<organism evidence="1 2">
    <name type="scientific">Achromobacter aegrifaciens</name>
    <dbReference type="NCBI Taxonomy" id="1287736"/>
    <lineage>
        <taxon>Bacteria</taxon>
        <taxon>Pseudomonadati</taxon>
        <taxon>Pseudomonadota</taxon>
        <taxon>Betaproteobacteria</taxon>
        <taxon>Burkholderiales</taxon>
        <taxon>Alcaligenaceae</taxon>
        <taxon>Achromobacter</taxon>
    </lineage>
</organism>
<dbReference type="Proteomes" id="UP000044098">
    <property type="component" value="Unassembled WGS sequence"/>
</dbReference>
<name>A0AAD2QDB7_ACHAE</name>
<sequence>MVAHPVQQVDVGLQELVGHVLGHVAQVGVFGPLHFARIGLQVGGQQAQQGRLADAVGADDGDLFAGVDHGRELADDGRVVGLGQVFDGDRQAVHDLVLLEADVRVLARRGLDHDLVGLDAVDLLQARGGLARLGLVGGEAAHEVLQFGHAFLGLGIVGHQALAGLGRGQHVIVVVARINADLAVIHVGHVRAHLVQEVAVVADDDHRALVAVEHVFQPTDGVDVQVVGRFVQQQHVRIREQGLRQQHAQLPARRHFAHRQVVLVDSDFQAQQQFAGAGFGGVAVVLGELGFQVGRAHVVVFGRFRIGVDGVALGHGGPHLGVTHHDDVQHAQVFKRELILAQLAQAHARLQRHVARRGFQVAADDLHEGRLAGTIGPDQPVAVAFPELDADVLEKGFGTELDGEIGGGDHGMFESLGVRGRMRRNPIVYQASVNRIQAGQATCRSIWKCCMAFDVTT</sequence>
<reference evidence="1 2" key="1">
    <citation type="submission" date="2015-09" db="EMBL/GenBank/DDBJ databases">
        <authorList>
            <consortium name="Pathogen Informatics"/>
        </authorList>
    </citation>
    <scope>NUCLEOTIDE SEQUENCE [LARGE SCALE GENOMIC DNA]</scope>
    <source>
        <strain evidence="1 2">2789STDY5608625</strain>
    </source>
</reference>
<dbReference type="EMBL" id="CYTK01000004">
    <property type="protein sequence ID" value="CUJ08852.1"/>
    <property type="molecule type" value="Genomic_DNA"/>
</dbReference>
<comment type="caution">
    <text evidence="1">The sequence shown here is derived from an EMBL/GenBank/DDBJ whole genome shotgun (WGS) entry which is preliminary data.</text>
</comment>
<proteinExistence type="predicted"/>
<evidence type="ECO:0000313" key="1">
    <source>
        <dbReference type="EMBL" id="CUJ08852.1"/>
    </source>
</evidence>
<dbReference type="AlphaFoldDB" id="A0AAD2QDB7"/>
<evidence type="ECO:0000313" key="2">
    <source>
        <dbReference type="Proteomes" id="UP000044098"/>
    </source>
</evidence>